<dbReference type="InterPro" id="IPR002563">
    <property type="entry name" value="Flavin_Rdtase-like_dom"/>
</dbReference>
<reference evidence="5 6" key="1">
    <citation type="submission" date="2020-08" db="EMBL/GenBank/DDBJ databases">
        <title>Genome public.</title>
        <authorList>
            <person name="Liu C."/>
            <person name="Sun Q."/>
        </authorList>
    </citation>
    <scope>NUCLEOTIDE SEQUENCE [LARGE SCALE GENOMIC DNA]</scope>
    <source>
        <strain evidence="5 6">BX1</strain>
    </source>
</reference>
<dbReference type="SUPFAM" id="SSF50475">
    <property type="entry name" value="FMN-binding split barrel"/>
    <property type="match status" value="1"/>
</dbReference>
<evidence type="ECO:0000256" key="2">
    <source>
        <dbReference type="ARBA" id="ARBA00022630"/>
    </source>
</evidence>
<dbReference type="EMBL" id="JACRTB010000015">
    <property type="protein sequence ID" value="MBC8576782.1"/>
    <property type="molecule type" value="Genomic_DNA"/>
</dbReference>
<accession>A0ABR7NK47</accession>
<evidence type="ECO:0000313" key="6">
    <source>
        <dbReference type="Proteomes" id="UP000658131"/>
    </source>
</evidence>
<evidence type="ECO:0000313" key="5">
    <source>
        <dbReference type="EMBL" id="MBC8576782.1"/>
    </source>
</evidence>
<keyword evidence="6" id="KW-1185">Reference proteome</keyword>
<comment type="caution">
    <text evidence="5">The sequence shown here is derived from an EMBL/GenBank/DDBJ whole genome shotgun (WGS) entry which is preliminary data.</text>
</comment>
<proteinExistence type="inferred from homology"/>
<keyword evidence="2" id="KW-0285">Flavoprotein</keyword>
<evidence type="ECO:0000256" key="1">
    <source>
        <dbReference type="ARBA" id="ARBA00001917"/>
    </source>
</evidence>
<name>A0ABR7NK47_9FIRM</name>
<dbReference type="RefSeq" id="WP_262400283.1">
    <property type="nucleotide sequence ID" value="NZ_JACRTB010000015.1"/>
</dbReference>
<evidence type="ECO:0000259" key="4">
    <source>
        <dbReference type="SMART" id="SM00903"/>
    </source>
</evidence>
<dbReference type="PANTHER" id="PTHR43567:SF1">
    <property type="entry name" value="FLAVOREDOXIN"/>
    <property type="match status" value="1"/>
</dbReference>
<protein>
    <submittedName>
        <fullName evidence="5">Flavin reductase family protein</fullName>
    </submittedName>
</protein>
<dbReference type="Proteomes" id="UP000658131">
    <property type="component" value="Unassembled WGS sequence"/>
</dbReference>
<sequence>MSKISWKGSTLLGPVPPALITCGTLERPNVLTVAWTGIVNTQPPMTYISVRPERFSYPLIEQSKEFAINLPTVSLARAVDFCGVKSGRDTDKFAACSLTAEPASRISAPLLAESPLALECRVRQKLELGSHHMFLADIVAVSVDPSLLGPDGGLRLDRAGLLAFAHGGYYELGRQIGSFGHTVRKKPARPKRRAPNK</sequence>
<feature type="domain" description="Flavin reductase like" evidence="4">
    <location>
        <begin position="12"/>
        <end position="163"/>
    </location>
</feature>
<dbReference type="Gene3D" id="2.30.110.10">
    <property type="entry name" value="Electron Transport, Fmn-binding Protein, Chain A"/>
    <property type="match status" value="1"/>
</dbReference>
<dbReference type="InterPro" id="IPR012349">
    <property type="entry name" value="Split_barrel_FMN-bd"/>
</dbReference>
<dbReference type="InterPro" id="IPR052174">
    <property type="entry name" value="Flavoredoxin"/>
</dbReference>
<dbReference type="SMART" id="SM00903">
    <property type="entry name" value="Flavin_Reduct"/>
    <property type="match status" value="1"/>
</dbReference>
<comment type="similarity">
    <text evidence="3">Belongs to the flavoredoxin family.</text>
</comment>
<dbReference type="PANTHER" id="PTHR43567">
    <property type="entry name" value="FLAVOREDOXIN-RELATED-RELATED"/>
    <property type="match status" value="1"/>
</dbReference>
<organism evidence="5 6">
    <name type="scientific">Yanshouia hominis</name>
    <dbReference type="NCBI Taxonomy" id="2763673"/>
    <lineage>
        <taxon>Bacteria</taxon>
        <taxon>Bacillati</taxon>
        <taxon>Bacillota</taxon>
        <taxon>Clostridia</taxon>
        <taxon>Eubacteriales</taxon>
        <taxon>Oscillospiraceae</taxon>
        <taxon>Yanshouia</taxon>
    </lineage>
</organism>
<dbReference type="Pfam" id="PF01613">
    <property type="entry name" value="Flavin_Reduct"/>
    <property type="match status" value="1"/>
</dbReference>
<gene>
    <name evidence="5" type="ORF">H8717_10265</name>
</gene>
<evidence type="ECO:0000256" key="3">
    <source>
        <dbReference type="ARBA" id="ARBA00038054"/>
    </source>
</evidence>
<comment type="cofactor">
    <cofactor evidence="1">
        <name>FMN</name>
        <dbReference type="ChEBI" id="CHEBI:58210"/>
    </cofactor>
</comment>